<dbReference type="Pfam" id="PF12348">
    <property type="entry name" value="CLASP_N"/>
    <property type="match status" value="1"/>
</dbReference>
<evidence type="ECO:0000259" key="7">
    <source>
        <dbReference type="SMART" id="SM01349"/>
    </source>
</evidence>
<feature type="region of interest" description="Disordered" evidence="6">
    <location>
        <begin position="1359"/>
        <end position="1391"/>
    </location>
</feature>
<gene>
    <name evidence="8" type="primary">Clasp2</name>
</gene>
<dbReference type="GO" id="GO:0045180">
    <property type="term" value="C:basal cortex"/>
    <property type="evidence" value="ECO:0007669"/>
    <property type="project" value="TreeGrafter"/>
</dbReference>
<dbReference type="Pfam" id="PF21041">
    <property type="entry name" value="XMAP215_CLASP_TOG"/>
    <property type="match status" value="1"/>
</dbReference>
<dbReference type="InterPro" id="IPR016024">
    <property type="entry name" value="ARM-type_fold"/>
</dbReference>
<dbReference type="InterPro" id="IPR034085">
    <property type="entry name" value="TOG"/>
</dbReference>
<feature type="region of interest" description="Disordered" evidence="6">
    <location>
        <begin position="997"/>
        <end position="1037"/>
    </location>
</feature>
<reference evidence="8" key="1">
    <citation type="submission" date="2020-04" db="EMBL/GenBank/DDBJ databases">
        <authorList>
            <person name="Neveu A P."/>
        </authorList>
    </citation>
    <scope>NUCLEOTIDE SEQUENCE</scope>
    <source>
        <tissue evidence="8">Whole embryo</tissue>
    </source>
</reference>
<feature type="region of interest" description="Disordered" evidence="6">
    <location>
        <begin position="281"/>
        <end position="306"/>
    </location>
</feature>
<feature type="compositionally biased region" description="Polar residues" evidence="6">
    <location>
        <begin position="297"/>
        <end position="306"/>
    </location>
</feature>
<dbReference type="InterPro" id="IPR024395">
    <property type="entry name" value="CLASP_N_dom"/>
</dbReference>
<dbReference type="EMBL" id="LR783982">
    <property type="protein sequence ID" value="CAB3231466.1"/>
    <property type="molecule type" value="mRNA"/>
</dbReference>
<dbReference type="GO" id="GO:0005881">
    <property type="term" value="C:cytoplasmic microtubule"/>
    <property type="evidence" value="ECO:0007669"/>
    <property type="project" value="TreeGrafter"/>
</dbReference>
<dbReference type="GO" id="GO:0090307">
    <property type="term" value="P:mitotic spindle assembly"/>
    <property type="evidence" value="ECO:0007669"/>
    <property type="project" value="TreeGrafter"/>
</dbReference>
<keyword evidence="4" id="KW-0206">Cytoskeleton</keyword>
<feature type="compositionally biased region" description="Polar residues" evidence="6">
    <location>
        <begin position="645"/>
        <end position="658"/>
    </location>
</feature>
<name>A0A6F9D8R2_9ASCI</name>
<dbReference type="GO" id="GO:0005876">
    <property type="term" value="C:spindle microtubule"/>
    <property type="evidence" value="ECO:0007669"/>
    <property type="project" value="TreeGrafter"/>
</dbReference>
<dbReference type="SUPFAM" id="SSF48371">
    <property type="entry name" value="ARM repeat"/>
    <property type="match status" value="2"/>
</dbReference>
<dbReference type="GO" id="GO:0031110">
    <property type="term" value="P:regulation of microtubule polymerization or depolymerization"/>
    <property type="evidence" value="ECO:0007669"/>
    <property type="project" value="UniProtKB-ARBA"/>
</dbReference>
<keyword evidence="2" id="KW-0963">Cytoplasm</keyword>
<dbReference type="GO" id="GO:0072686">
    <property type="term" value="C:mitotic spindle"/>
    <property type="evidence" value="ECO:0007669"/>
    <property type="project" value="TreeGrafter"/>
</dbReference>
<dbReference type="PANTHER" id="PTHR21567">
    <property type="entry name" value="CLASP"/>
    <property type="match status" value="1"/>
</dbReference>
<protein>
    <submittedName>
        <fullName evidence="8">CLIP-associating protein 2</fullName>
    </submittedName>
</protein>
<feature type="compositionally biased region" description="Polar residues" evidence="6">
    <location>
        <begin position="1382"/>
        <end position="1391"/>
    </location>
</feature>
<dbReference type="GO" id="GO:0005815">
    <property type="term" value="C:microtubule organizing center"/>
    <property type="evidence" value="ECO:0007669"/>
    <property type="project" value="TreeGrafter"/>
</dbReference>
<feature type="domain" description="TOG" evidence="7">
    <location>
        <begin position="1425"/>
        <end position="1664"/>
    </location>
</feature>
<sequence>MDQDTVLLLTREQDMKNRMNGGEKLIEFLSTTDDDLSVWSNIDKIVDALSNYWVSSSNFKVALLGLDILSLLVERLQREFQQHYILIQNALVDRLGDQKDQVRDASVTLLTNIMEVACSPQFIFEKLSPAFSHKVWRVREGVCRLLVATINRFGAKSLYLSRLLPHVCKLLSDPHSQVRDSAVSTIVEIYRHVGEKVRQDLAKKNLPPARLNALYDKFDEFLRSGDMVVASDTASLASSTGSFDSADSPSSAGLMRPPLTTIVANNNNSRNIPARVTLSAVDGPTRSSSSQPRRSVATAQPRMSTVTRSNAGAIDEDSFSRDFENNLPTVRIFSARDLSEQISKIRATLSNEQKDWEERTKALKTLRAVIVAGGVEYDAFYQHLRELEPALQINAKDLRSQVVKETCVTIGFLSTRLQNQFEHCACVLLPTLFTLIANSAKIMSSSSIMSLRTIFQHTHSPKIVPIVITYCTSKTNTIRRQTFAFLGVIFQNWATQLLERHVALLKEAVHKGINDADAETREEGRKAWCGLHQHFPVEAEQVFAGLNPAQQKLIKGNIGVSSSLDSLPKSDNVRKPRTTITTTTGAARRIPPARAPPSAGLRGAGSNARFMRSRSDIDPAAAQRSKMKANIRTSTLGRAGRANGRMSTTNYSSNNSAQDRGRKTERPAVSQRKSLSANPSPVRTLPPQPNYSSLPRRGKKSAPGKSHLALPPVSNKRSQKSVSKEVLAKQTPIDPNWLDNKLKSLLVTNTAPSVCSDYNSLFPDTNPSSVNISPPYEVPPMDEASIYYPDFGFGENLLTNDDTYFSDASTSWAKPGNFSSHSLPRAKRKLAFDDVKLAAVVRARPTQRSLSATRFAGSRSNSPGAQKKLYGLVTPTRNKTRLASHGSNRDSSPNRDNDSVFNGAMAQSTRTPPSSPTPTRRSRIPVSNSRTGSRAGSRVGSRVGSPTGSRGGSRSTSPHRYRGRTTSTVSNHGVPPMRVLPKGREGEQALTDALLRKQSKKTTVDGYAMSDNDDDMSDTSSVCSDRSSSYSRNGLKRSQPHTEDIVEILQLCQSGLWTERKEGLKSLHSLVCKQKDFSRMHLKKILEIFNRMFADPNGKVFSMFLEMLPDFVTNYKDSIHDWLYVLLTQLLKKMGADLLGSVQSKVIKALQVTRESFPTSLQFNILSRYIVDQTQKPSLKIKVALLHYMLELTSMMEMKEITNTSDTRLAVSRIITWTTEPKSHDVRRVAESLVVALFDLNASVFTMMIRVLPKTFQDGAMKVLHQHMKLNGNDNSTHGDGSAGHVIGRAAVSPTRKVVSPRGSVGTIDLMSPRASIDSENMNKDEIAENFRDITASIQKLRLDSSADLSDMMKQNQILSPTRGGNGSSPLFSPPPLQQLQNAPKMTPNRNNKYNPTQYSDVNNFPHFNKDALFDEDDGFADEISLSEPDSNVGEVAKALSSGNNKQRALDDLSRALRCSDAMEGIAASQQVIQWDLHFNSVLSGVLEILRTGDSEIRISSLAVLREMLRYLSNRFKSFAEITIIHVLEAHKDDTNKVVKAAEETASALCSTLPPILCVKVLSPLTTSVGSEGTHACLRMLTGAVNRCSADELNSQLVASMVPGVLKCYDNTESGIRKAAVFCLVALHRVIGDEELKTHLSSLSGPKKRLLQLYIERSQANGPRHTDV</sequence>
<evidence type="ECO:0000256" key="3">
    <source>
        <dbReference type="ARBA" id="ARBA00022737"/>
    </source>
</evidence>
<keyword evidence="3" id="KW-0677">Repeat</keyword>
<accession>A0A6F9D8R2</accession>
<dbReference type="GO" id="GO:0008017">
    <property type="term" value="F:microtubule binding"/>
    <property type="evidence" value="ECO:0007669"/>
    <property type="project" value="TreeGrafter"/>
</dbReference>
<evidence type="ECO:0000256" key="1">
    <source>
        <dbReference type="ARBA" id="ARBA00004245"/>
    </source>
</evidence>
<evidence type="ECO:0000256" key="4">
    <source>
        <dbReference type="ARBA" id="ARBA00023212"/>
    </source>
</evidence>
<feature type="compositionally biased region" description="Polar residues" evidence="6">
    <location>
        <begin position="846"/>
        <end position="864"/>
    </location>
</feature>
<dbReference type="PANTHER" id="PTHR21567:SF9">
    <property type="entry name" value="CLIP-ASSOCIATING PROTEIN"/>
    <property type="match status" value="1"/>
</dbReference>
<evidence type="ECO:0000313" key="8">
    <source>
        <dbReference type="EMBL" id="CAB3231466.1"/>
    </source>
</evidence>
<dbReference type="GO" id="GO:0000776">
    <property type="term" value="C:kinetochore"/>
    <property type="evidence" value="ECO:0007669"/>
    <property type="project" value="TreeGrafter"/>
</dbReference>
<feature type="domain" description="TOG" evidence="7">
    <location>
        <begin position="331"/>
        <end position="563"/>
    </location>
</feature>
<feature type="compositionally biased region" description="Low complexity" evidence="6">
    <location>
        <begin position="286"/>
        <end position="295"/>
    </location>
</feature>
<feature type="region of interest" description="Disordered" evidence="6">
    <location>
        <begin position="565"/>
        <end position="727"/>
    </location>
</feature>
<feature type="region of interest" description="Disordered" evidence="6">
    <location>
        <begin position="846"/>
        <end position="982"/>
    </location>
</feature>
<comment type="subcellular location">
    <subcellularLocation>
        <location evidence="1">Cytoplasm</location>
        <location evidence="1">Cytoskeleton</location>
    </subcellularLocation>
</comment>
<evidence type="ECO:0000256" key="5">
    <source>
        <dbReference type="PROSITE-ProRule" id="PRU00103"/>
    </source>
</evidence>
<feature type="domain" description="TOG" evidence="7">
    <location>
        <begin position="1"/>
        <end position="227"/>
    </location>
</feature>
<feature type="compositionally biased region" description="Low complexity" evidence="6">
    <location>
        <begin position="1018"/>
        <end position="1031"/>
    </location>
</feature>
<feature type="repeat" description="HEAT" evidence="5">
    <location>
        <begin position="163"/>
        <end position="201"/>
    </location>
</feature>
<feature type="repeat" description="HEAT" evidence="5">
    <location>
        <begin position="1601"/>
        <end position="1639"/>
    </location>
</feature>
<dbReference type="GO" id="GO:1902903">
    <property type="term" value="P:regulation of supramolecular fiber organization"/>
    <property type="evidence" value="ECO:0007669"/>
    <property type="project" value="UniProtKB-ARBA"/>
</dbReference>
<proteinExistence type="evidence at transcript level"/>
<dbReference type="GO" id="GO:0040001">
    <property type="term" value="P:establishment of mitotic spindle localization"/>
    <property type="evidence" value="ECO:0007669"/>
    <property type="project" value="TreeGrafter"/>
</dbReference>
<organism evidence="8">
    <name type="scientific">Phallusia mammillata</name>
    <dbReference type="NCBI Taxonomy" id="59560"/>
    <lineage>
        <taxon>Eukaryota</taxon>
        <taxon>Metazoa</taxon>
        <taxon>Chordata</taxon>
        <taxon>Tunicata</taxon>
        <taxon>Ascidiacea</taxon>
        <taxon>Phlebobranchia</taxon>
        <taxon>Ascidiidae</taxon>
        <taxon>Phallusia</taxon>
    </lineage>
</organism>
<feature type="compositionally biased region" description="Low complexity" evidence="6">
    <location>
        <begin position="578"/>
        <end position="599"/>
    </location>
</feature>
<feature type="compositionally biased region" description="Polar residues" evidence="6">
    <location>
        <begin position="671"/>
        <end position="681"/>
    </location>
</feature>
<dbReference type="InterPro" id="IPR011989">
    <property type="entry name" value="ARM-like"/>
</dbReference>
<evidence type="ECO:0000256" key="2">
    <source>
        <dbReference type="ARBA" id="ARBA00022490"/>
    </source>
</evidence>
<dbReference type="InterPro" id="IPR048491">
    <property type="entry name" value="XMAP215_CLASP_TOG"/>
</dbReference>
<dbReference type="SMART" id="SM01349">
    <property type="entry name" value="TOG"/>
    <property type="match status" value="3"/>
</dbReference>
<dbReference type="Gene3D" id="1.25.10.10">
    <property type="entry name" value="Leucine-rich Repeat Variant"/>
    <property type="match status" value="4"/>
</dbReference>
<dbReference type="PROSITE" id="PS50077">
    <property type="entry name" value="HEAT_REPEAT"/>
    <property type="match status" value="2"/>
</dbReference>
<feature type="compositionally biased region" description="Low complexity" evidence="6">
    <location>
        <begin position="929"/>
        <end position="956"/>
    </location>
</feature>
<dbReference type="InterPro" id="IPR021133">
    <property type="entry name" value="HEAT_type_2"/>
</dbReference>
<evidence type="ECO:0000256" key="6">
    <source>
        <dbReference type="SAM" id="MobiDB-lite"/>
    </source>
</evidence>